<dbReference type="Proteomes" id="UP000266895">
    <property type="component" value="Chromosome"/>
</dbReference>
<evidence type="ECO:0000313" key="1">
    <source>
        <dbReference type="EMBL" id="VEG28435.1"/>
    </source>
</evidence>
<keyword evidence="2" id="KW-1185">Reference proteome</keyword>
<sequence length="72" mass="7254">MIGKLFKKAASRTDVSVEIPAEDAGVEELGADSDVDVAVNVSARDAAAAARGLGKVAKGLKKDGDQGQTARG</sequence>
<dbReference type="EMBL" id="LR134350">
    <property type="protein sequence ID" value="VEG28435.1"/>
    <property type="molecule type" value="Genomic_DNA"/>
</dbReference>
<evidence type="ECO:0000313" key="2">
    <source>
        <dbReference type="Proteomes" id="UP000266895"/>
    </source>
</evidence>
<dbReference type="KEGG" id="ahw:NCTC11636_01536"/>
<name>A0A448HH88_9ACTO</name>
<gene>
    <name evidence="1" type="ORF">NCTC11636_01536</name>
</gene>
<reference evidence="1 2" key="1">
    <citation type="submission" date="2018-12" db="EMBL/GenBank/DDBJ databases">
        <authorList>
            <consortium name="Pathogen Informatics"/>
        </authorList>
    </citation>
    <scope>NUCLEOTIDE SEQUENCE [LARGE SCALE GENOMIC DNA]</scope>
    <source>
        <strain evidence="1 2">NCTC11636</strain>
    </source>
</reference>
<dbReference type="AlphaFoldDB" id="A0A448HH88"/>
<protein>
    <submittedName>
        <fullName evidence="1">Uncharacterized protein</fullName>
    </submittedName>
</protein>
<organism evidence="1 2">
    <name type="scientific">Actinomyces howellii</name>
    <dbReference type="NCBI Taxonomy" id="52771"/>
    <lineage>
        <taxon>Bacteria</taxon>
        <taxon>Bacillati</taxon>
        <taxon>Actinomycetota</taxon>
        <taxon>Actinomycetes</taxon>
        <taxon>Actinomycetales</taxon>
        <taxon>Actinomycetaceae</taxon>
        <taxon>Actinomyces</taxon>
    </lineage>
</organism>
<proteinExistence type="predicted"/>
<accession>A0A448HH88</accession>